<sequence length="312" mass="33604">MWILVLVMILGSPTVESARCRALAVGGGTDLGAYEAGAIIGLIEGLPSGEAQWDIITGVGVGATSALIVSMYPKGQESAAASKLNSFWSAFTYEDFYQDWTGWYVTGLLIKSGLYDSSPYKKTLADLQTGAFQRVLGVGSVDLVSASYVYFQSTQQTTSAMATGIYASTSDYGLFPIVNYNKYQLLGGSILYSADLIHAVQYCTSKGATNSEISIDVVLGAGKTITPVDASKYNSLQSLMRYFQITSYNNVMQVINNAKHDYQGINVRSIIYPSQSVSGALYPYDYTPAQIQQQINLGIQDGKKQAVSVSDI</sequence>
<dbReference type="InterPro" id="IPR016035">
    <property type="entry name" value="Acyl_Trfase/lysoPLipase"/>
</dbReference>
<dbReference type="Pfam" id="PF01734">
    <property type="entry name" value="Patatin"/>
    <property type="match status" value="1"/>
</dbReference>
<evidence type="ECO:0000313" key="4">
    <source>
        <dbReference type="EMBL" id="OMJ72814.1"/>
    </source>
</evidence>
<keyword evidence="1" id="KW-0443">Lipid metabolism</keyword>
<keyword evidence="2" id="KW-0732">Signal</keyword>
<dbReference type="InterPro" id="IPR002641">
    <property type="entry name" value="PNPLA_dom"/>
</dbReference>
<dbReference type="EMBL" id="MPUH01000871">
    <property type="protein sequence ID" value="OMJ72814.1"/>
    <property type="molecule type" value="Genomic_DNA"/>
</dbReference>
<protein>
    <recommendedName>
        <fullName evidence="3">PNPLA domain-containing protein</fullName>
    </recommendedName>
</protein>
<reference evidence="4 5" key="1">
    <citation type="submission" date="2016-11" db="EMBL/GenBank/DDBJ databases">
        <title>The macronuclear genome of Stentor coeruleus: a giant cell with tiny introns.</title>
        <authorList>
            <person name="Slabodnick M."/>
            <person name="Ruby J.G."/>
            <person name="Reiff S.B."/>
            <person name="Swart E.C."/>
            <person name="Gosai S."/>
            <person name="Prabakaran S."/>
            <person name="Witkowska E."/>
            <person name="Larue G.E."/>
            <person name="Fisher S."/>
            <person name="Freeman R.M."/>
            <person name="Gunawardena J."/>
            <person name="Chu W."/>
            <person name="Stover N.A."/>
            <person name="Gregory B.D."/>
            <person name="Nowacki M."/>
            <person name="Derisi J."/>
            <person name="Roy S.W."/>
            <person name="Marshall W.F."/>
            <person name="Sood P."/>
        </authorList>
    </citation>
    <scope>NUCLEOTIDE SEQUENCE [LARGE SCALE GENOMIC DNA]</scope>
    <source>
        <strain evidence="4">WM001</strain>
    </source>
</reference>
<feature type="chain" id="PRO_5012119301" description="PNPLA domain-containing protein" evidence="2">
    <location>
        <begin position="18"/>
        <end position="312"/>
    </location>
</feature>
<evidence type="ECO:0000313" key="5">
    <source>
        <dbReference type="Proteomes" id="UP000187209"/>
    </source>
</evidence>
<feature type="signal peptide" evidence="2">
    <location>
        <begin position="1"/>
        <end position="17"/>
    </location>
</feature>
<evidence type="ECO:0000259" key="3">
    <source>
        <dbReference type="Pfam" id="PF01734"/>
    </source>
</evidence>
<dbReference type="Proteomes" id="UP000187209">
    <property type="component" value="Unassembled WGS sequence"/>
</dbReference>
<comment type="caution">
    <text evidence="4">The sequence shown here is derived from an EMBL/GenBank/DDBJ whole genome shotgun (WGS) entry which is preliminary data.</text>
</comment>
<feature type="domain" description="PNPLA" evidence="3">
    <location>
        <begin position="26"/>
        <end position="191"/>
    </location>
</feature>
<evidence type="ECO:0000256" key="2">
    <source>
        <dbReference type="SAM" id="SignalP"/>
    </source>
</evidence>
<gene>
    <name evidence="4" type="ORF">SteCoe_28649</name>
</gene>
<accession>A0A1R2B7P0</accession>
<dbReference type="AlphaFoldDB" id="A0A1R2B7P0"/>
<dbReference type="SUPFAM" id="SSF52151">
    <property type="entry name" value="FabD/lysophospholipase-like"/>
    <property type="match status" value="1"/>
</dbReference>
<dbReference type="OrthoDB" id="312886at2759"/>
<dbReference type="GO" id="GO:0006629">
    <property type="term" value="P:lipid metabolic process"/>
    <property type="evidence" value="ECO:0007669"/>
    <property type="project" value="UniProtKB-KW"/>
</dbReference>
<organism evidence="4 5">
    <name type="scientific">Stentor coeruleus</name>
    <dbReference type="NCBI Taxonomy" id="5963"/>
    <lineage>
        <taxon>Eukaryota</taxon>
        <taxon>Sar</taxon>
        <taxon>Alveolata</taxon>
        <taxon>Ciliophora</taxon>
        <taxon>Postciliodesmatophora</taxon>
        <taxon>Heterotrichea</taxon>
        <taxon>Heterotrichida</taxon>
        <taxon>Stentoridae</taxon>
        <taxon>Stentor</taxon>
    </lineage>
</organism>
<name>A0A1R2B7P0_9CILI</name>
<proteinExistence type="predicted"/>
<keyword evidence="5" id="KW-1185">Reference proteome</keyword>
<evidence type="ECO:0000256" key="1">
    <source>
        <dbReference type="ARBA" id="ARBA00023098"/>
    </source>
</evidence>